<keyword evidence="2" id="KW-0472">Membrane</keyword>
<protein>
    <recommendedName>
        <fullName evidence="3">Type 4 fimbrial biogenesis protein PilX N-terminal domain-containing protein</fullName>
    </recommendedName>
</protein>
<dbReference type="Proteomes" id="UP000317716">
    <property type="component" value="Unassembled WGS sequence"/>
</dbReference>
<keyword evidence="2" id="KW-0812">Transmembrane</keyword>
<feature type="domain" description="Type 4 fimbrial biogenesis protein PilX N-terminal" evidence="3">
    <location>
        <begin position="17"/>
        <end position="66"/>
    </location>
</feature>
<reference evidence="4 5" key="1">
    <citation type="journal article" date="2019" name="Nat. Microbiol.">
        <title>Mediterranean grassland soil C-N compound turnover is dependent on rainfall and depth, and is mediated by genomically divergent microorganisms.</title>
        <authorList>
            <person name="Diamond S."/>
            <person name="Andeer P.F."/>
            <person name="Li Z."/>
            <person name="Crits-Christoph A."/>
            <person name="Burstein D."/>
            <person name="Anantharaman K."/>
            <person name="Lane K.R."/>
            <person name="Thomas B.C."/>
            <person name="Pan C."/>
            <person name="Northen T.R."/>
            <person name="Banfield J.F."/>
        </authorList>
    </citation>
    <scope>NUCLEOTIDE SEQUENCE [LARGE SCALE GENOMIC DNA]</scope>
    <source>
        <strain evidence="4">WS_2</strain>
    </source>
</reference>
<feature type="region of interest" description="Disordered" evidence="1">
    <location>
        <begin position="401"/>
        <end position="438"/>
    </location>
</feature>
<feature type="compositionally biased region" description="Low complexity" evidence="1">
    <location>
        <begin position="418"/>
        <end position="438"/>
    </location>
</feature>
<accession>A0A538S985</accession>
<evidence type="ECO:0000313" key="4">
    <source>
        <dbReference type="EMBL" id="TMQ47932.1"/>
    </source>
</evidence>
<name>A0A538S985_UNCEI</name>
<proteinExistence type="predicted"/>
<feature type="transmembrane region" description="Helical" evidence="2">
    <location>
        <begin position="20"/>
        <end position="44"/>
    </location>
</feature>
<gene>
    <name evidence="4" type="ORF">E6K72_13500</name>
</gene>
<dbReference type="AlphaFoldDB" id="A0A538S985"/>
<sequence>MTRAREPGSHPPAGGERGVALVMALLVLLVMALLAAVLMMSISVNRKVAGHDLRQSEALNTAEAGIGEALSRIRSGDLALPANNPKAVGQIFLCAAGSVPVLGTDSIAVETKQPVGQWLNYSPTTRGPDALTFQFKTDAARTVIYRYDQTLTPPVNTATGLPIYVITAAGWQGSAVKRVVTEVIQKPVNVFCKGAFVADHDIDFVGNAVVCGYNHSANTPAWYGENGRLPPATNPCQPYEMNNGTDLYGSWTSGGTNNGGGAFQQGVPTANASNQVGFYTGPWDAFGMSQADFYSWVGAPRSSVPTNLNAITYLDNDGIGQNQSGSFAIHGQDGEGMLYVDGDLTLNSTFTYKGLVYIEGDLQLNGQAWILGGLVVRGKTQRGDFDRARQVRRPVRHAQLAGEVEPPIRRSTRRRPPVYRTPLPCGPRSSARSSPASA</sequence>
<evidence type="ECO:0000256" key="1">
    <source>
        <dbReference type="SAM" id="MobiDB-lite"/>
    </source>
</evidence>
<dbReference type="Pfam" id="PF14341">
    <property type="entry name" value="PilX_N"/>
    <property type="match status" value="1"/>
</dbReference>
<evidence type="ECO:0000256" key="2">
    <source>
        <dbReference type="SAM" id="Phobius"/>
    </source>
</evidence>
<organism evidence="4 5">
    <name type="scientific">Eiseniibacteriota bacterium</name>
    <dbReference type="NCBI Taxonomy" id="2212470"/>
    <lineage>
        <taxon>Bacteria</taxon>
        <taxon>Candidatus Eiseniibacteriota</taxon>
    </lineage>
</organism>
<dbReference type="EMBL" id="VBOS01000503">
    <property type="protein sequence ID" value="TMQ47932.1"/>
    <property type="molecule type" value="Genomic_DNA"/>
</dbReference>
<evidence type="ECO:0000313" key="5">
    <source>
        <dbReference type="Proteomes" id="UP000317716"/>
    </source>
</evidence>
<keyword evidence="2" id="KW-1133">Transmembrane helix</keyword>
<comment type="caution">
    <text evidence="4">The sequence shown here is derived from an EMBL/GenBank/DDBJ whole genome shotgun (WGS) entry which is preliminary data.</text>
</comment>
<dbReference type="InterPro" id="IPR025746">
    <property type="entry name" value="PilX_N_dom"/>
</dbReference>
<evidence type="ECO:0000259" key="3">
    <source>
        <dbReference type="Pfam" id="PF14341"/>
    </source>
</evidence>